<keyword evidence="3" id="KW-1185">Reference proteome</keyword>
<dbReference type="CDD" id="cd03784">
    <property type="entry name" value="GT1_Gtf-like"/>
    <property type="match status" value="1"/>
</dbReference>
<dbReference type="OrthoDB" id="5835829at2759"/>
<gene>
    <name evidence="2" type="ORF">GIB67_025185</name>
</gene>
<dbReference type="Proteomes" id="UP000541444">
    <property type="component" value="Unassembled WGS sequence"/>
</dbReference>
<dbReference type="InterPro" id="IPR002213">
    <property type="entry name" value="UDP_glucos_trans"/>
</dbReference>
<organism evidence="2 3">
    <name type="scientific">Kingdonia uniflora</name>
    <dbReference type="NCBI Taxonomy" id="39325"/>
    <lineage>
        <taxon>Eukaryota</taxon>
        <taxon>Viridiplantae</taxon>
        <taxon>Streptophyta</taxon>
        <taxon>Embryophyta</taxon>
        <taxon>Tracheophyta</taxon>
        <taxon>Spermatophyta</taxon>
        <taxon>Magnoliopsida</taxon>
        <taxon>Ranunculales</taxon>
        <taxon>Circaeasteraceae</taxon>
        <taxon>Kingdonia</taxon>
    </lineage>
</organism>
<evidence type="ECO:0000313" key="3">
    <source>
        <dbReference type="Proteomes" id="UP000541444"/>
    </source>
</evidence>
<dbReference type="FunFam" id="3.40.50.2000:FF:000061">
    <property type="entry name" value="UDP-glycosyltransferase 83A1"/>
    <property type="match status" value="1"/>
</dbReference>
<keyword evidence="1" id="KW-0808">Transferase</keyword>
<dbReference type="AlphaFoldDB" id="A0A7J7N7W5"/>
<dbReference type="SUPFAM" id="SSF53756">
    <property type="entry name" value="UDP-Glycosyltransferase/glycogen phosphorylase"/>
    <property type="match status" value="1"/>
</dbReference>
<protein>
    <submittedName>
        <fullName evidence="2">Uncharacterized protein</fullName>
    </submittedName>
</protein>
<evidence type="ECO:0000256" key="1">
    <source>
        <dbReference type="ARBA" id="ARBA00022679"/>
    </source>
</evidence>
<feature type="non-terminal residue" evidence="2">
    <location>
        <position position="1"/>
    </location>
</feature>
<dbReference type="EMBL" id="JACGCM010000999">
    <property type="protein sequence ID" value="KAF6163321.1"/>
    <property type="molecule type" value="Genomic_DNA"/>
</dbReference>
<dbReference type="Pfam" id="PF00201">
    <property type="entry name" value="UDPGT"/>
    <property type="match status" value="1"/>
</dbReference>
<evidence type="ECO:0000313" key="2">
    <source>
        <dbReference type="EMBL" id="KAF6163321.1"/>
    </source>
</evidence>
<accession>A0A7J7N7W5</accession>
<name>A0A7J7N7W5_9MAGN</name>
<proteinExistence type="predicted"/>
<comment type="caution">
    <text evidence="2">The sequence shown here is derived from an EMBL/GenBank/DDBJ whole genome shotgun (WGS) entry which is preliminary data.</text>
</comment>
<dbReference type="PANTHER" id="PTHR48045:SF21">
    <property type="entry name" value="UDP-GLYCOSYLTRANSFERASE 83A1"/>
    <property type="match status" value="1"/>
</dbReference>
<reference evidence="2 3" key="1">
    <citation type="journal article" date="2020" name="IScience">
        <title>Genome Sequencing of the Endangered Kingdonia uniflora (Circaeasteraceae, Ranunculales) Reveals Potential Mechanisms of Evolutionary Specialization.</title>
        <authorList>
            <person name="Sun Y."/>
            <person name="Deng T."/>
            <person name="Zhang A."/>
            <person name="Moore M.J."/>
            <person name="Landis J.B."/>
            <person name="Lin N."/>
            <person name="Zhang H."/>
            <person name="Zhang X."/>
            <person name="Huang J."/>
            <person name="Zhang X."/>
            <person name="Sun H."/>
            <person name="Wang H."/>
        </authorList>
    </citation>
    <scope>NUCLEOTIDE SEQUENCE [LARGE SCALE GENOMIC DNA]</scope>
    <source>
        <strain evidence="2">TB1705</strain>
        <tissue evidence="2">Leaf</tissue>
    </source>
</reference>
<dbReference type="Gene3D" id="3.40.50.2000">
    <property type="entry name" value="Glycogen Phosphorylase B"/>
    <property type="match status" value="1"/>
</dbReference>
<sequence>LYLLTIWKGLTKFHVLQIVVLKRYVQHGKIMTYEGLCLHLILRTSYIIQQRLSMPFRSQIRVSASSEIKISLDNFLNALTLLYQLVKLGLSKIKGMKTIPVFVFIFDYRDQLRSPLLENSRLEQSAGHFWQEDVICLNWLDQQPDRSVIYIAFGSFTVFDRTQFQELALGLELSGQPFLWVVRPNITNSLSEAYPDGFEERVGTQGKIVGWAPQQKVLAHSFIFCFLSHCGWNSTMEAVNNGISFLCWPYFVDQFMNQSYICDVWRVGLRLIPDESRIVRSEEVKEKVKELLCHEEIKIRISELMEIATKGSIDRDSLKNLDKFVGSIKQ</sequence>
<dbReference type="PANTHER" id="PTHR48045">
    <property type="entry name" value="UDP-GLYCOSYLTRANSFERASE 72B1"/>
    <property type="match status" value="1"/>
</dbReference>
<dbReference type="GO" id="GO:0008194">
    <property type="term" value="F:UDP-glycosyltransferase activity"/>
    <property type="evidence" value="ECO:0007669"/>
    <property type="project" value="InterPro"/>
</dbReference>